<protein>
    <recommendedName>
        <fullName evidence="5">DNA primase</fullName>
    </recommendedName>
</protein>
<feature type="compositionally biased region" description="Acidic residues" evidence="1">
    <location>
        <begin position="29"/>
        <end position="65"/>
    </location>
</feature>
<accession>A0ABZ3CGP4</accession>
<dbReference type="Proteomes" id="UP001455384">
    <property type="component" value="Chromosome"/>
</dbReference>
<feature type="signal peptide" evidence="2">
    <location>
        <begin position="1"/>
        <end position="20"/>
    </location>
</feature>
<feature type="chain" id="PRO_5045152802" description="DNA primase" evidence="2">
    <location>
        <begin position="21"/>
        <end position="65"/>
    </location>
</feature>
<proteinExistence type="predicted"/>
<evidence type="ECO:0000256" key="2">
    <source>
        <dbReference type="SAM" id="SignalP"/>
    </source>
</evidence>
<evidence type="ECO:0000256" key="1">
    <source>
        <dbReference type="SAM" id="MobiDB-lite"/>
    </source>
</evidence>
<sequence length="65" mass="7242">MKKWMLSMGMTMMLILGACAPEGTGDTDPPVDEDEDTANPEQDDGDREEAAEDLDEDFQDEEEDD</sequence>
<feature type="region of interest" description="Disordered" evidence="1">
    <location>
        <begin position="19"/>
        <end position="65"/>
    </location>
</feature>
<reference evidence="4" key="1">
    <citation type="submission" date="2023-10" db="EMBL/GenBank/DDBJ databases">
        <title>Genome analysis and identification of Salinococcus sp. Bachu38 nov., a PGPR from the rhizosphere of Tamarix.</title>
        <authorList>
            <person name="Liang Z."/>
            <person name="Zhang X."/>
            <person name="Jia J."/>
            <person name="Chen X."/>
            <person name="Wang Y."/>
            <person name="Wang Q."/>
            <person name="Wang R."/>
        </authorList>
    </citation>
    <scope>NUCLEOTIDE SEQUENCE [LARGE SCALE GENOMIC DNA]</scope>
    <source>
        <strain evidence="4">Bachu38</strain>
    </source>
</reference>
<gene>
    <name evidence="3" type="ORF">RQP18_10250</name>
</gene>
<evidence type="ECO:0000313" key="3">
    <source>
        <dbReference type="EMBL" id="WZX29035.1"/>
    </source>
</evidence>
<dbReference type="RefSeq" id="WP_342387609.1">
    <property type="nucleotide sequence ID" value="NZ_CP138333.2"/>
</dbReference>
<keyword evidence="4" id="KW-1185">Reference proteome</keyword>
<evidence type="ECO:0008006" key="5">
    <source>
        <dbReference type="Google" id="ProtNLM"/>
    </source>
</evidence>
<organism evidence="3 4">
    <name type="scientific">Salinicoccus bachuensis</name>
    <dbReference type="NCBI Taxonomy" id="3136731"/>
    <lineage>
        <taxon>Bacteria</taxon>
        <taxon>Bacillati</taxon>
        <taxon>Bacillota</taxon>
        <taxon>Bacilli</taxon>
        <taxon>Bacillales</taxon>
        <taxon>Staphylococcaceae</taxon>
        <taxon>Salinicoccus</taxon>
    </lineage>
</organism>
<name>A0ABZ3CGP4_9STAP</name>
<keyword evidence="2" id="KW-0732">Signal</keyword>
<dbReference type="PROSITE" id="PS51257">
    <property type="entry name" value="PROKAR_LIPOPROTEIN"/>
    <property type="match status" value="1"/>
</dbReference>
<evidence type="ECO:0000313" key="4">
    <source>
        <dbReference type="Proteomes" id="UP001455384"/>
    </source>
</evidence>
<dbReference type="EMBL" id="CP138333">
    <property type="protein sequence ID" value="WZX29035.1"/>
    <property type="molecule type" value="Genomic_DNA"/>
</dbReference>